<organism evidence="4 5">
    <name type="scientific">Scleropages formosus</name>
    <name type="common">Asian bonytongue</name>
    <name type="synonym">Osteoglossum formosum</name>
    <dbReference type="NCBI Taxonomy" id="113540"/>
    <lineage>
        <taxon>Eukaryota</taxon>
        <taxon>Metazoa</taxon>
        <taxon>Chordata</taxon>
        <taxon>Craniata</taxon>
        <taxon>Vertebrata</taxon>
        <taxon>Euteleostomi</taxon>
        <taxon>Actinopterygii</taxon>
        <taxon>Neopterygii</taxon>
        <taxon>Teleostei</taxon>
        <taxon>Osteoglossocephala</taxon>
        <taxon>Osteoglossomorpha</taxon>
        <taxon>Osteoglossiformes</taxon>
        <taxon>Osteoglossidae</taxon>
        <taxon>Scleropages</taxon>
    </lineage>
</organism>
<proteinExistence type="predicted"/>
<evidence type="ECO:0000259" key="2">
    <source>
        <dbReference type="Pfam" id="PF01108"/>
    </source>
</evidence>
<dbReference type="GO" id="GO:0004896">
    <property type="term" value="F:cytokine receptor activity"/>
    <property type="evidence" value="ECO:0007669"/>
    <property type="project" value="TreeGrafter"/>
</dbReference>
<dbReference type="Gene3D" id="2.60.40.10">
    <property type="entry name" value="Immunoglobulins"/>
    <property type="match status" value="2"/>
</dbReference>
<feature type="domain" description="Fibronectin type-III" evidence="2">
    <location>
        <begin position="6"/>
        <end position="42"/>
    </location>
</feature>
<evidence type="ECO:0008006" key="6">
    <source>
        <dbReference type="Google" id="ProtNLM"/>
    </source>
</evidence>
<feature type="transmembrane region" description="Helical" evidence="1">
    <location>
        <begin position="140"/>
        <end position="163"/>
    </location>
</feature>
<reference evidence="4 5" key="1">
    <citation type="submission" date="2015-08" db="EMBL/GenBank/DDBJ databases">
        <title>The genome of the Asian arowana (Scleropages formosus).</title>
        <authorList>
            <person name="Tan M.H."/>
            <person name="Gan H.M."/>
            <person name="Croft L.J."/>
            <person name="Austin C.M."/>
        </authorList>
    </citation>
    <scope>NUCLEOTIDE SEQUENCE [LARGE SCALE GENOMIC DNA]</scope>
    <source>
        <strain evidence="4">Aro1</strain>
    </source>
</reference>
<dbReference type="STRING" id="113540.ENSSFOP00015036103"/>
<protein>
    <recommendedName>
        <fullName evidence="6">Fibronectin type-III domain-containing protein</fullName>
    </recommendedName>
</protein>
<comment type="caution">
    <text evidence="4">The sequence shown here is derived from an EMBL/GenBank/DDBJ whole genome shotgun (WGS) entry which is preliminary data.</text>
</comment>
<dbReference type="InterPro" id="IPR036116">
    <property type="entry name" value="FN3_sf"/>
</dbReference>
<dbReference type="GO" id="GO:0005886">
    <property type="term" value="C:plasma membrane"/>
    <property type="evidence" value="ECO:0007669"/>
    <property type="project" value="TreeGrafter"/>
</dbReference>
<evidence type="ECO:0000256" key="1">
    <source>
        <dbReference type="SAM" id="Phobius"/>
    </source>
</evidence>
<evidence type="ECO:0000313" key="4">
    <source>
        <dbReference type="EMBL" id="KPP62052.1"/>
    </source>
</evidence>
<keyword evidence="1" id="KW-0812">Transmembrane</keyword>
<feature type="domain" description="Interferon/interleukin receptor" evidence="3">
    <location>
        <begin position="44"/>
        <end position="122"/>
    </location>
</feature>
<dbReference type="PANTHER" id="PTHR20859">
    <property type="entry name" value="INTERFERON/INTERLEUKIN RECEPTOR"/>
    <property type="match status" value="1"/>
</dbReference>
<dbReference type="InterPro" id="IPR015373">
    <property type="entry name" value="Interferon/interleukin_rcp_dom"/>
</dbReference>
<dbReference type="SUPFAM" id="SSF49265">
    <property type="entry name" value="Fibronectin type III"/>
    <property type="match status" value="2"/>
</dbReference>
<dbReference type="Pfam" id="PF09294">
    <property type="entry name" value="Interfer-bind"/>
    <property type="match status" value="1"/>
</dbReference>
<keyword evidence="1" id="KW-0472">Membrane</keyword>
<gene>
    <name evidence="4" type="ORF">Z043_119789</name>
</gene>
<accession>A0A0P7TWC9</accession>
<dbReference type="PANTHER" id="PTHR20859:SF91">
    <property type="match status" value="1"/>
</dbReference>
<dbReference type="Proteomes" id="UP000034805">
    <property type="component" value="Unassembled WGS sequence"/>
</dbReference>
<evidence type="ECO:0000259" key="3">
    <source>
        <dbReference type="Pfam" id="PF09294"/>
    </source>
</evidence>
<dbReference type="EMBL" id="JARO02009011">
    <property type="protein sequence ID" value="KPP62052.1"/>
    <property type="molecule type" value="Genomic_DNA"/>
</dbReference>
<keyword evidence="1" id="KW-1133">Transmembrane helix</keyword>
<dbReference type="InterPro" id="IPR003961">
    <property type="entry name" value="FN3_dom"/>
</dbReference>
<evidence type="ECO:0000313" key="5">
    <source>
        <dbReference type="Proteomes" id="UP000034805"/>
    </source>
</evidence>
<dbReference type="InterPro" id="IPR050650">
    <property type="entry name" value="Type-II_Cytokine-TF_Rcpt"/>
</dbReference>
<dbReference type="Pfam" id="PF01108">
    <property type="entry name" value="Tissue_fac"/>
    <property type="match status" value="1"/>
</dbReference>
<sequence>MGSLIQTPQHVRIESYNLRSVLRWSPVESDGNAPVQYLVQYTVIRLSTENPNTLTVVVEPDASLKKEYGDHLSYRVFIGQENENLTNHSDHSSTVIVRPLKGGVKYCVQVHYVIEQRLGDSTGKTCTIVKQSEEERIIRAVLLSSLLVALFGGLILGFIFIVYKNYDKIKYVLRPTLQFQDYIEEFLFGERFTQLSQLNSNNPNTEETCDRISLIFTDTNIVENV</sequence>
<dbReference type="AlphaFoldDB" id="A0A0P7TWC9"/>
<dbReference type="InterPro" id="IPR013783">
    <property type="entry name" value="Ig-like_fold"/>
</dbReference>
<name>A0A0P7TWC9_SCLFO</name>
<dbReference type="CDD" id="cd00063">
    <property type="entry name" value="FN3"/>
    <property type="match status" value="1"/>
</dbReference>